<feature type="compositionally biased region" description="Low complexity" evidence="1">
    <location>
        <begin position="116"/>
        <end position="134"/>
    </location>
</feature>
<feature type="chain" id="PRO_5040449257" description="Phytocyanin domain-containing protein" evidence="2">
    <location>
        <begin position="18"/>
        <end position="167"/>
    </location>
</feature>
<evidence type="ECO:0000256" key="2">
    <source>
        <dbReference type="SAM" id="SignalP"/>
    </source>
</evidence>
<organism evidence="3 4">
    <name type="scientific">Entomortierella parvispora</name>
    <dbReference type="NCBI Taxonomy" id="205924"/>
    <lineage>
        <taxon>Eukaryota</taxon>
        <taxon>Fungi</taxon>
        <taxon>Fungi incertae sedis</taxon>
        <taxon>Mucoromycota</taxon>
        <taxon>Mortierellomycotina</taxon>
        <taxon>Mortierellomycetes</taxon>
        <taxon>Mortierellales</taxon>
        <taxon>Mortierellaceae</taxon>
        <taxon>Entomortierella</taxon>
    </lineage>
</organism>
<sequence length="167" mass="16852">MRFSLLTLAALIVPALAAKTWDVNVVNGLFSPQVLNIAPGDSVRWPNNDGANHAIVETNAGARSCNNKAGGFNSGTKTKGQAYQRSFPKATTVNYKDGVGANCIKGATGTIIVGSSGTSGSSGSSTWTTSPTKTAAPITKPSNGASVLSTQKSIVLGAACVVGALIL</sequence>
<reference evidence="3" key="1">
    <citation type="submission" date="2021-11" db="EMBL/GenBank/DDBJ databases">
        <authorList>
            <person name="Herlambang A."/>
            <person name="Guo Y."/>
            <person name="Takashima Y."/>
            <person name="Nishizawa T."/>
        </authorList>
    </citation>
    <scope>NUCLEOTIDE SEQUENCE</scope>
    <source>
        <strain evidence="3">E1425</strain>
    </source>
</reference>
<evidence type="ECO:0000256" key="1">
    <source>
        <dbReference type="SAM" id="MobiDB-lite"/>
    </source>
</evidence>
<gene>
    <name evidence="3" type="ORF">EMPS_00583</name>
</gene>
<dbReference type="EMBL" id="BQFW01000001">
    <property type="protein sequence ID" value="GJJ68237.1"/>
    <property type="molecule type" value="Genomic_DNA"/>
</dbReference>
<dbReference type="AlphaFoldDB" id="A0A9P3H1Z5"/>
<accession>A0A9P3H1Z5</accession>
<evidence type="ECO:0000313" key="3">
    <source>
        <dbReference type="EMBL" id="GJJ68237.1"/>
    </source>
</evidence>
<comment type="caution">
    <text evidence="3">The sequence shown here is derived from an EMBL/GenBank/DDBJ whole genome shotgun (WGS) entry which is preliminary data.</text>
</comment>
<dbReference type="OrthoDB" id="2436418at2759"/>
<keyword evidence="2" id="KW-0732">Signal</keyword>
<dbReference type="InterPro" id="IPR008972">
    <property type="entry name" value="Cupredoxin"/>
</dbReference>
<reference evidence="3" key="2">
    <citation type="journal article" date="2022" name="Microbiol. Resour. Announc.">
        <title>Whole-Genome Sequence of Entomortierella parvispora E1425, a Mucoromycotan Fungus Associated with Burkholderiaceae-Related Endosymbiotic Bacteria.</title>
        <authorList>
            <person name="Herlambang A."/>
            <person name="Guo Y."/>
            <person name="Takashima Y."/>
            <person name="Narisawa K."/>
            <person name="Ohta H."/>
            <person name="Nishizawa T."/>
        </authorList>
    </citation>
    <scope>NUCLEOTIDE SEQUENCE</scope>
    <source>
        <strain evidence="3">E1425</strain>
    </source>
</reference>
<name>A0A9P3H1Z5_9FUNG</name>
<feature type="signal peptide" evidence="2">
    <location>
        <begin position="1"/>
        <end position="17"/>
    </location>
</feature>
<evidence type="ECO:0000313" key="4">
    <source>
        <dbReference type="Proteomes" id="UP000827284"/>
    </source>
</evidence>
<keyword evidence="4" id="KW-1185">Reference proteome</keyword>
<proteinExistence type="predicted"/>
<protein>
    <recommendedName>
        <fullName evidence="5">Phytocyanin domain-containing protein</fullName>
    </recommendedName>
</protein>
<dbReference type="SUPFAM" id="SSF49503">
    <property type="entry name" value="Cupredoxins"/>
    <property type="match status" value="1"/>
</dbReference>
<dbReference type="Gene3D" id="2.60.40.420">
    <property type="entry name" value="Cupredoxins - blue copper proteins"/>
    <property type="match status" value="1"/>
</dbReference>
<feature type="region of interest" description="Disordered" evidence="1">
    <location>
        <begin position="116"/>
        <end position="137"/>
    </location>
</feature>
<evidence type="ECO:0008006" key="5">
    <source>
        <dbReference type="Google" id="ProtNLM"/>
    </source>
</evidence>
<dbReference type="Proteomes" id="UP000827284">
    <property type="component" value="Unassembled WGS sequence"/>
</dbReference>